<dbReference type="Proteomes" id="UP000587527">
    <property type="component" value="Unassembled WGS sequence"/>
</dbReference>
<feature type="chain" id="PRO_5032611103" description="Chaplin domain-containing protein" evidence="5">
    <location>
        <begin position="29"/>
        <end position="320"/>
    </location>
</feature>
<evidence type="ECO:0000256" key="5">
    <source>
        <dbReference type="SAM" id="SignalP"/>
    </source>
</evidence>
<reference evidence="7 8" key="1">
    <citation type="submission" date="2020-08" db="EMBL/GenBank/DDBJ databases">
        <title>Sequencing the genomes of 1000 actinobacteria strains.</title>
        <authorList>
            <person name="Klenk H.-P."/>
        </authorList>
    </citation>
    <scope>NUCLEOTIDE SEQUENCE [LARGE SCALE GENOMIC DNA]</scope>
    <source>
        <strain evidence="7 8">DSM 45362</strain>
    </source>
</reference>
<evidence type="ECO:0000256" key="2">
    <source>
        <dbReference type="ARBA" id="ARBA00022889"/>
    </source>
</evidence>
<feature type="region of interest" description="Disordered" evidence="4">
    <location>
        <begin position="222"/>
        <end position="269"/>
    </location>
</feature>
<evidence type="ECO:0000256" key="4">
    <source>
        <dbReference type="SAM" id="MobiDB-lite"/>
    </source>
</evidence>
<feature type="domain" description="Chaplin" evidence="6">
    <location>
        <begin position="37"/>
        <end position="77"/>
    </location>
</feature>
<keyword evidence="1" id="KW-0134">Cell wall</keyword>
<evidence type="ECO:0000313" key="7">
    <source>
        <dbReference type="EMBL" id="MBB5871224.1"/>
    </source>
</evidence>
<dbReference type="PROSITE" id="PS51884">
    <property type="entry name" value="CHAPLIN"/>
    <property type="match status" value="2"/>
</dbReference>
<dbReference type="GO" id="GO:0007155">
    <property type="term" value="P:cell adhesion"/>
    <property type="evidence" value="ECO:0007669"/>
    <property type="project" value="UniProtKB-KW"/>
</dbReference>
<feature type="signal peptide" evidence="5">
    <location>
        <begin position="1"/>
        <end position="28"/>
    </location>
</feature>
<keyword evidence="3" id="KW-0034">Amyloid</keyword>
<dbReference type="RefSeq" id="WP_184839145.1">
    <property type="nucleotide sequence ID" value="NZ_JACHMN010000002.1"/>
</dbReference>
<dbReference type="Pfam" id="PF03777">
    <property type="entry name" value="ChpA-C"/>
    <property type="match status" value="2"/>
</dbReference>
<keyword evidence="8" id="KW-1185">Reference proteome</keyword>
<dbReference type="PROSITE" id="PS51257">
    <property type="entry name" value="PROKAR_LIPOPROTEIN"/>
    <property type="match status" value="1"/>
</dbReference>
<evidence type="ECO:0000313" key="8">
    <source>
        <dbReference type="Proteomes" id="UP000587527"/>
    </source>
</evidence>
<feature type="compositionally biased region" description="Basic and acidic residues" evidence="4">
    <location>
        <begin position="141"/>
        <end position="155"/>
    </location>
</feature>
<evidence type="ECO:0000259" key="6">
    <source>
        <dbReference type="PROSITE" id="PS51884"/>
    </source>
</evidence>
<keyword evidence="1" id="KW-0964">Secreted</keyword>
<feature type="region of interest" description="Disordered" evidence="4">
    <location>
        <begin position="132"/>
        <end position="156"/>
    </location>
</feature>
<name>A0A841BSM0_9ACTN</name>
<dbReference type="AlphaFoldDB" id="A0A841BSM0"/>
<organism evidence="7 8">
    <name type="scientific">Allocatelliglobosispora scoriae</name>
    <dbReference type="NCBI Taxonomy" id="643052"/>
    <lineage>
        <taxon>Bacteria</taxon>
        <taxon>Bacillati</taxon>
        <taxon>Actinomycetota</taxon>
        <taxon>Actinomycetes</taxon>
        <taxon>Micromonosporales</taxon>
        <taxon>Micromonosporaceae</taxon>
        <taxon>Allocatelliglobosispora</taxon>
    </lineage>
</organism>
<proteinExistence type="predicted"/>
<feature type="domain" description="Chaplin" evidence="6">
    <location>
        <begin position="93"/>
        <end position="133"/>
    </location>
</feature>
<comment type="caution">
    <text evidence="7">The sequence shown here is derived from an EMBL/GenBank/DDBJ whole genome shotgun (WGS) entry which is preliminary data.</text>
</comment>
<protein>
    <recommendedName>
        <fullName evidence="6">Chaplin domain-containing protein</fullName>
    </recommendedName>
</protein>
<dbReference type="EMBL" id="JACHMN010000002">
    <property type="protein sequence ID" value="MBB5871224.1"/>
    <property type="molecule type" value="Genomic_DNA"/>
</dbReference>
<accession>A0A841BSM0</accession>
<evidence type="ECO:0000256" key="1">
    <source>
        <dbReference type="ARBA" id="ARBA00022512"/>
    </source>
</evidence>
<dbReference type="InterPro" id="IPR005528">
    <property type="entry name" value="ChpA-H"/>
</dbReference>
<feature type="compositionally biased region" description="Basic and acidic residues" evidence="4">
    <location>
        <begin position="256"/>
        <end position="268"/>
    </location>
</feature>
<keyword evidence="5" id="KW-0732">Signal</keyword>
<sequence length="320" mass="31311">MNTWVRRSLNAGALSAGALLACGTAAHADTTLVSSDNTGILNGTQLYAPIQIPVDVCGNAVALLGTAGASCEGGATAVNKEWGWAHYQATSGNTGILNGTQIAAPIQIPVDVCGNALGVIGGAWAGCEGGATATNGGGHGHKNDRGGYGHRRESAETEGLPVVGSLGGLTNGLPLVGGMLSGGQGSSGLPLVGPLLSGLTGSNTNLPLVGSLGNLGDLGGFQTESTGGPATVINGGSGGGKGHPTPRPKPKPTPRPQHDCDEHGHGGRDVTMISSGNTGILNGTQIYAPIQIPVEVSSLAVGLLGTANAWSQGGSSADLG</sequence>
<evidence type="ECO:0000256" key="3">
    <source>
        <dbReference type="ARBA" id="ARBA00023087"/>
    </source>
</evidence>
<gene>
    <name evidence="7" type="ORF">F4553_004603</name>
</gene>
<keyword evidence="2" id="KW-0130">Cell adhesion</keyword>